<accession>A0A919N0C4</accession>
<keyword evidence="5" id="KW-1185">Reference proteome</keyword>
<comment type="caution">
    <text evidence="4">The sequence shown here is derived from an EMBL/GenBank/DDBJ whole genome shotgun (WGS) entry which is preliminary data.</text>
</comment>
<gene>
    <name evidence="4" type="ORF">Ari01nite_23920</name>
</gene>
<name>A0A919N0C4_9ACTN</name>
<feature type="transmembrane region" description="Helical" evidence="2">
    <location>
        <begin position="335"/>
        <end position="356"/>
    </location>
</feature>
<evidence type="ECO:0000256" key="2">
    <source>
        <dbReference type="SAM" id="Phobius"/>
    </source>
</evidence>
<organism evidence="4 5">
    <name type="scientific">Paractinoplanes rishiriensis</name>
    <dbReference type="NCBI Taxonomy" id="1050105"/>
    <lineage>
        <taxon>Bacteria</taxon>
        <taxon>Bacillati</taxon>
        <taxon>Actinomycetota</taxon>
        <taxon>Actinomycetes</taxon>
        <taxon>Micromonosporales</taxon>
        <taxon>Micromonosporaceae</taxon>
        <taxon>Paractinoplanes</taxon>
    </lineage>
</organism>
<evidence type="ECO:0008006" key="6">
    <source>
        <dbReference type="Google" id="ProtNLM"/>
    </source>
</evidence>
<keyword evidence="2" id="KW-1133">Transmembrane helix</keyword>
<reference evidence="4" key="1">
    <citation type="submission" date="2021-01" db="EMBL/GenBank/DDBJ databases">
        <title>Whole genome shotgun sequence of Actinoplanes rishiriensis NBRC 108556.</title>
        <authorList>
            <person name="Komaki H."/>
            <person name="Tamura T."/>
        </authorList>
    </citation>
    <scope>NUCLEOTIDE SEQUENCE</scope>
    <source>
        <strain evidence="4">NBRC 108556</strain>
    </source>
</reference>
<feature type="signal peptide" evidence="3">
    <location>
        <begin position="1"/>
        <end position="24"/>
    </location>
</feature>
<feature type="chain" id="PRO_5039548576" description="CinY protein" evidence="3">
    <location>
        <begin position="25"/>
        <end position="369"/>
    </location>
</feature>
<protein>
    <recommendedName>
        <fullName evidence="6">CinY protein</fullName>
    </recommendedName>
</protein>
<evidence type="ECO:0000256" key="3">
    <source>
        <dbReference type="SAM" id="SignalP"/>
    </source>
</evidence>
<proteinExistence type="predicted"/>
<dbReference type="PROSITE" id="PS51257">
    <property type="entry name" value="PROKAR_LIPOPROTEIN"/>
    <property type="match status" value="1"/>
</dbReference>
<dbReference type="AlphaFoldDB" id="A0A919N0C4"/>
<keyword evidence="2" id="KW-0472">Membrane</keyword>
<evidence type="ECO:0000313" key="4">
    <source>
        <dbReference type="EMBL" id="GIE94927.1"/>
    </source>
</evidence>
<evidence type="ECO:0000256" key="1">
    <source>
        <dbReference type="SAM" id="MobiDB-lite"/>
    </source>
</evidence>
<dbReference type="EMBL" id="BOMV01000021">
    <property type="protein sequence ID" value="GIE94927.1"/>
    <property type="molecule type" value="Genomic_DNA"/>
</dbReference>
<keyword evidence="3" id="KW-0732">Signal</keyword>
<sequence>MSRRAGAVAAVLLASGCLWVPAPAAAFGTIEGGGQHREHERITRAALACAAGTESSGDCFEPKSSDQLAGHRKSFGAVGAPDRTEVSDPAAHCDDADFLDGTYLRTRAQATESLLDCVNHLRGRFREAVGNAADLLDSQDEVVSAEVDLGTDCVLDTGSEQRAKCTTIEAFGRALHGVQDFYSHSNWADAADPSRPIGATNPPGLNLPAPSAVLDLRGTNAPTVPAALSTGCFVLRDRVPGVEACERRITHAGLNKDNGKVDPRTGSATQPTTPRGKVGDNFAKAVAGAIEETRHQWQELRAALEAGYGRQKASLMICALTHDDPLNDCRRHSRLTVVLVVSAGLIGLIGAGFLVARIRRRRERLMRSG</sequence>
<evidence type="ECO:0000313" key="5">
    <source>
        <dbReference type="Proteomes" id="UP000636960"/>
    </source>
</evidence>
<feature type="region of interest" description="Disordered" evidence="1">
    <location>
        <begin position="255"/>
        <end position="278"/>
    </location>
</feature>
<dbReference type="Proteomes" id="UP000636960">
    <property type="component" value="Unassembled WGS sequence"/>
</dbReference>
<keyword evidence="2" id="KW-0812">Transmembrane</keyword>